<dbReference type="InterPro" id="IPR011701">
    <property type="entry name" value="MFS"/>
</dbReference>
<dbReference type="Pfam" id="PF01535">
    <property type="entry name" value="PPR"/>
    <property type="match status" value="1"/>
</dbReference>
<evidence type="ECO:0000256" key="6">
    <source>
        <dbReference type="ARBA" id="ARBA00023136"/>
    </source>
</evidence>
<feature type="transmembrane region" description="Helical" evidence="8">
    <location>
        <begin position="590"/>
        <end position="610"/>
    </location>
</feature>
<keyword evidence="12" id="KW-1185">Reference proteome</keyword>
<evidence type="ECO:0000259" key="9">
    <source>
        <dbReference type="PROSITE" id="PS50850"/>
    </source>
</evidence>
<evidence type="ECO:0000256" key="7">
    <source>
        <dbReference type="PROSITE-ProRule" id="PRU00708"/>
    </source>
</evidence>
<dbReference type="PANTHER" id="PTHR11662">
    <property type="entry name" value="SOLUTE CARRIER FAMILY 17"/>
    <property type="match status" value="1"/>
</dbReference>
<dbReference type="SUPFAM" id="SSF103473">
    <property type="entry name" value="MFS general substrate transporter"/>
    <property type="match status" value="1"/>
</dbReference>
<feature type="domain" description="Major facilitator superfamily (MFS) profile" evidence="9">
    <location>
        <begin position="494"/>
        <end position="893"/>
    </location>
</feature>
<dbReference type="EMBL" id="CAMXCT030003446">
    <property type="protein sequence ID" value="CAL4791806.1"/>
    <property type="molecule type" value="Genomic_DNA"/>
</dbReference>
<name>A0A9P1G858_9DINO</name>
<feature type="transmembrane region" description="Helical" evidence="8">
    <location>
        <begin position="630"/>
        <end position="649"/>
    </location>
</feature>
<keyword evidence="5 8" id="KW-1133">Transmembrane helix</keyword>
<dbReference type="InterPro" id="IPR011990">
    <property type="entry name" value="TPR-like_helical_dom_sf"/>
</dbReference>
<organism evidence="10">
    <name type="scientific">Cladocopium goreaui</name>
    <dbReference type="NCBI Taxonomy" id="2562237"/>
    <lineage>
        <taxon>Eukaryota</taxon>
        <taxon>Sar</taxon>
        <taxon>Alveolata</taxon>
        <taxon>Dinophyceae</taxon>
        <taxon>Suessiales</taxon>
        <taxon>Symbiodiniaceae</taxon>
        <taxon>Cladocopium</taxon>
    </lineage>
</organism>
<dbReference type="Proteomes" id="UP001152797">
    <property type="component" value="Unassembled WGS sequence"/>
</dbReference>
<evidence type="ECO:0000313" key="11">
    <source>
        <dbReference type="EMBL" id="CAL4791806.1"/>
    </source>
</evidence>
<accession>A0A9P1G858</accession>
<dbReference type="PANTHER" id="PTHR11662:SF243">
    <property type="entry name" value="ANION TRANSPORTER 6, CHLOROPLASTIC-RELATED"/>
    <property type="match status" value="1"/>
</dbReference>
<dbReference type="Pfam" id="PF07690">
    <property type="entry name" value="MFS_1"/>
    <property type="match status" value="1"/>
</dbReference>
<dbReference type="Pfam" id="PF13041">
    <property type="entry name" value="PPR_2"/>
    <property type="match status" value="1"/>
</dbReference>
<comment type="caution">
    <text evidence="10">The sequence shown here is derived from an EMBL/GenBank/DDBJ whole genome shotgun (WGS) entry which is preliminary data.</text>
</comment>
<dbReference type="Gene3D" id="1.20.1250.20">
    <property type="entry name" value="MFS general substrate transporter like domains"/>
    <property type="match status" value="2"/>
</dbReference>
<dbReference type="NCBIfam" id="TIGR00756">
    <property type="entry name" value="PPR"/>
    <property type="match status" value="1"/>
</dbReference>
<feature type="transmembrane region" description="Helical" evidence="8">
    <location>
        <begin position="701"/>
        <end position="723"/>
    </location>
</feature>
<evidence type="ECO:0000256" key="8">
    <source>
        <dbReference type="SAM" id="Phobius"/>
    </source>
</evidence>
<feature type="transmembrane region" description="Helical" evidence="8">
    <location>
        <begin position="656"/>
        <end position="681"/>
    </location>
</feature>
<evidence type="ECO:0000256" key="1">
    <source>
        <dbReference type="ARBA" id="ARBA00004141"/>
    </source>
</evidence>
<dbReference type="FunFam" id="1.20.1250.20:FF:000003">
    <property type="entry name" value="Solute carrier family 17 member 3"/>
    <property type="match status" value="1"/>
</dbReference>
<feature type="transmembrane region" description="Helical" evidence="8">
    <location>
        <begin position="833"/>
        <end position="853"/>
    </location>
</feature>
<evidence type="ECO:0000256" key="4">
    <source>
        <dbReference type="ARBA" id="ARBA00022847"/>
    </source>
</evidence>
<keyword evidence="6 8" id="KW-0472">Membrane</keyword>
<dbReference type="AlphaFoldDB" id="A0A9P1G858"/>
<dbReference type="Gene3D" id="1.25.40.10">
    <property type="entry name" value="Tetratricopeptide repeat domain"/>
    <property type="match status" value="2"/>
</dbReference>
<feature type="repeat" description="PPR" evidence="7">
    <location>
        <begin position="178"/>
        <end position="212"/>
    </location>
</feature>
<feature type="transmembrane region" description="Helical" evidence="8">
    <location>
        <begin position="558"/>
        <end position="583"/>
    </location>
</feature>
<evidence type="ECO:0000256" key="3">
    <source>
        <dbReference type="ARBA" id="ARBA00022692"/>
    </source>
</evidence>
<feature type="transmembrane region" description="Helical" evidence="8">
    <location>
        <begin position="780"/>
        <end position="812"/>
    </location>
</feature>
<reference evidence="10" key="1">
    <citation type="submission" date="2022-10" db="EMBL/GenBank/DDBJ databases">
        <authorList>
            <person name="Chen Y."/>
            <person name="Dougan E. K."/>
            <person name="Chan C."/>
            <person name="Rhodes N."/>
            <person name="Thang M."/>
        </authorList>
    </citation>
    <scope>NUCLEOTIDE SEQUENCE</scope>
</reference>
<keyword evidence="2" id="KW-0813">Transport</keyword>
<dbReference type="InterPro" id="IPR036259">
    <property type="entry name" value="MFS_trans_sf"/>
</dbReference>
<sequence>MPIKFNPHDHCKVPKIVRGCGTRSLSEMRRAAEASRLQLKVLPRSSKVQTLLRTSRVVALGRQKQWEKALEVVSGGGFAPDVKLLTALCGALERASAWQQVLQLHGEWSQHVTLDERFLGLATSACAKGRQWQRALQLAMETGFERLETANAVLSSLDHCGQWQLALELLYHVMLAADVVSYSSVVSAMARAARWPEAIAVLQHMEGADEVTFGAAISACDRGHQWERACALLHDMPQHVSLVAMNSALSACGRGHQWEMACQLIQDMEHRSFQPDVVSYTTTVTSCNRSRQWLKALELYHLLRNGQSSVNLVLYSAALKACQLGTHWQQAMLLFQEMQDVGQWPDIAAFNPCLGALVESKKWEEALALVAGTMTSLTTLTCAGPRVALQCEPTAARVARGDEAGRWVEDAKEKKMVLPVVLLLCCGLFSEAFVPPGLTSKTQSPREGEATVARPSHAGSDLLVREEIAIDRTISESSKAPSESPEDAQKWMLLVLGLFLSYALCDLDKVNLSVAVLPIQDRFGLSEADVGFASSSFFWGYMLTQLPGAMLIQNVPGGAFTVLAVGVAIQSLGTMGTACLQYLSDSQAALWLLCLSRALVGLGEGLGVPAVGASLGTLPDSRRSSGTSTVYAGSTAGVGLGLLLCPFLIDQFGWPFIFWAFAAAGVLWTGWWMSLAPTLGYKKSESTEGSVPWEEILQNPAVWSVVACHAMSNIAFYALLTWMPSFFSRGVGLNIELAGFCAFLPYLFGAIASLGVGKLADKLLEDGWELSTLRKFFQGIAFFGPAICMILNATIGPSLGVVAQVGLLILATTLKAGDRAGLFCNHADLSPRYAGALLALSSTAGAIAPIPVIEYIGHLIDQTGSFSMGLFVPVAVAQILGGLLYVGTANNSRQEFDGR</sequence>
<keyword evidence="4" id="KW-0769">Symport</keyword>
<evidence type="ECO:0000313" key="12">
    <source>
        <dbReference type="Proteomes" id="UP001152797"/>
    </source>
</evidence>
<dbReference type="GO" id="GO:0016020">
    <property type="term" value="C:membrane"/>
    <property type="evidence" value="ECO:0007669"/>
    <property type="project" value="UniProtKB-SubCell"/>
</dbReference>
<dbReference type="EMBL" id="CAMXCT020003446">
    <property type="protein sequence ID" value="CAL1157869.1"/>
    <property type="molecule type" value="Genomic_DNA"/>
</dbReference>
<protein>
    <submittedName>
        <fullName evidence="11">Sodium-dependent phosphate transport protein 1, chloroplastic (Anion transporter 1) (Na(+)/PI cotransporter 1) (Phosphate transporter PHT41) (Sodium/phosphate cotransporter 1)</fullName>
    </submittedName>
</protein>
<dbReference type="InterPro" id="IPR020846">
    <property type="entry name" value="MFS_dom"/>
</dbReference>
<gene>
    <name evidence="10" type="ORF">C1SCF055_LOCUS30278</name>
</gene>
<reference evidence="11 12" key="2">
    <citation type="submission" date="2024-05" db="EMBL/GenBank/DDBJ databases">
        <authorList>
            <person name="Chen Y."/>
            <person name="Shah S."/>
            <person name="Dougan E. K."/>
            <person name="Thang M."/>
            <person name="Chan C."/>
        </authorList>
    </citation>
    <scope>NUCLEOTIDE SEQUENCE [LARGE SCALE GENOMIC DNA]</scope>
</reference>
<evidence type="ECO:0000313" key="10">
    <source>
        <dbReference type="EMBL" id="CAI4004494.1"/>
    </source>
</evidence>
<feature type="transmembrane region" description="Helical" evidence="8">
    <location>
        <begin position="865"/>
        <end position="886"/>
    </location>
</feature>
<feature type="transmembrane region" description="Helical" evidence="8">
    <location>
        <begin position="735"/>
        <end position="760"/>
    </location>
</feature>
<dbReference type="GO" id="GO:0015293">
    <property type="term" value="F:symporter activity"/>
    <property type="evidence" value="ECO:0007669"/>
    <property type="project" value="UniProtKB-KW"/>
</dbReference>
<dbReference type="InterPro" id="IPR002885">
    <property type="entry name" value="PPR_rpt"/>
</dbReference>
<comment type="subcellular location">
    <subcellularLocation>
        <location evidence="1">Membrane</location>
        <topology evidence="1">Multi-pass membrane protein</topology>
    </subcellularLocation>
</comment>
<proteinExistence type="predicted"/>
<evidence type="ECO:0000256" key="5">
    <source>
        <dbReference type="ARBA" id="ARBA00022989"/>
    </source>
</evidence>
<evidence type="ECO:0000256" key="2">
    <source>
        <dbReference type="ARBA" id="ARBA00022448"/>
    </source>
</evidence>
<feature type="repeat" description="PPR" evidence="7">
    <location>
        <begin position="241"/>
        <end position="275"/>
    </location>
</feature>
<dbReference type="PROSITE" id="PS50850">
    <property type="entry name" value="MFS"/>
    <property type="match status" value="1"/>
</dbReference>
<dbReference type="OrthoDB" id="442499at2759"/>
<keyword evidence="3 8" id="KW-0812">Transmembrane</keyword>
<dbReference type="InterPro" id="IPR050382">
    <property type="entry name" value="MFS_Na/Anion_cotransporter"/>
</dbReference>
<dbReference type="EMBL" id="CAMXCT010003446">
    <property type="protein sequence ID" value="CAI4004494.1"/>
    <property type="molecule type" value="Genomic_DNA"/>
</dbReference>
<dbReference type="PROSITE" id="PS51375">
    <property type="entry name" value="PPR"/>
    <property type="match status" value="2"/>
</dbReference>